<proteinExistence type="predicted"/>
<feature type="signal peptide" evidence="1">
    <location>
        <begin position="1"/>
        <end position="21"/>
    </location>
</feature>
<reference evidence="2 3" key="1">
    <citation type="submission" date="2015-06" db="EMBL/GenBank/DDBJ databases">
        <title>Comparative genome analysis of nirS-carrying Bradyrhizobium sp. strains.</title>
        <authorList>
            <person name="Ishii S."/>
            <person name="Jang J."/>
            <person name="Nishizawa T."/>
            <person name="Senoo K."/>
        </authorList>
    </citation>
    <scope>NUCLEOTIDE SEQUENCE [LARGE SCALE GENOMIC DNA]</scope>
    <source>
        <strain evidence="2 3">TSA1</strain>
    </source>
</reference>
<sequence length="165" mass="18573">MRLVRLSAILLLGFGCEPLYAAQLGASYDSYRDMHRDTAYGSLFFNATAIRHADNLAKKRFRAVTASGDIELPSQQGYCFVFNHYGRPTLDGKSHSYRAKITKLMIDGTNRLETVEQAFDPTDDLSSTSPPDLCIAGIRNVSKVTIEFTSDDNNYFDWQITFVPR</sequence>
<name>A0A2M6UFH1_9BRAD</name>
<keyword evidence="1" id="KW-0732">Signal</keyword>
<evidence type="ECO:0000256" key="1">
    <source>
        <dbReference type="SAM" id="SignalP"/>
    </source>
</evidence>
<protein>
    <submittedName>
        <fullName evidence="2">Uncharacterized protein</fullName>
    </submittedName>
</protein>
<organism evidence="2 3">
    <name type="scientific">Bradyrhizobium nitroreducens</name>
    <dbReference type="NCBI Taxonomy" id="709803"/>
    <lineage>
        <taxon>Bacteria</taxon>
        <taxon>Pseudomonadati</taxon>
        <taxon>Pseudomonadota</taxon>
        <taxon>Alphaproteobacteria</taxon>
        <taxon>Hyphomicrobiales</taxon>
        <taxon>Nitrobacteraceae</taxon>
        <taxon>Bradyrhizobium</taxon>
    </lineage>
</organism>
<dbReference type="Proteomes" id="UP000228930">
    <property type="component" value="Unassembled WGS sequence"/>
</dbReference>
<evidence type="ECO:0000313" key="3">
    <source>
        <dbReference type="Proteomes" id="UP000228930"/>
    </source>
</evidence>
<dbReference type="PROSITE" id="PS51257">
    <property type="entry name" value="PROKAR_LIPOPROTEIN"/>
    <property type="match status" value="1"/>
</dbReference>
<comment type="caution">
    <text evidence="2">The sequence shown here is derived from an EMBL/GenBank/DDBJ whole genome shotgun (WGS) entry which is preliminary data.</text>
</comment>
<feature type="chain" id="PRO_5014727605" evidence="1">
    <location>
        <begin position="22"/>
        <end position="165"/>
    </location>
</feature>
<evidence type="ECO:0000313" key="2">
    <source>
        <dbReference type="EMBL" id="PIT03305.1"/>
    </source>
</evidence>
<dbReference type="RefSeq" id="WP_100178445.1">
    <property type="nucleotide sequence ID" value="NZ_LFJC01000003.1"/>
</dbReference>
<keyword evidence="3" id="KW-1185">Reference proteome</keyword>
<dbReference type="EMBL" id="LFJC01000003">
    <property type="protein sequence ID" value="PIT03305.1"/>
    <property type="molecule type" value="Genomic_DNA"/>
</dbReference>
<dbReference type="AlphaFoldDB" id="A0A2M6UFH1"/>
<accession>A0A2M6UFH1</accession>
<gene>
    <name evidence="2" type="ORF">TSA1_22975</name>
</gene>